<dbReference type="SUPFAM" id="SSF49764">
    <property type="entry name" value="HSP20-like chaperones"/>
    <property type="match status" value="1"/>
</dbReference>
<evidence type="ECO:0000256" key="2">
    <source>
        <dbReference type="RuleBase" id="RU003616"/>
    </source>
</evidence>
<accession>A0A1I7GZV9</accession>
<dbReference type="PANTHER" id="PTHR11527">
    <property type="entry name" value="HEAT-SHOCK PROTEIN 20 FAMILY MEMBER"/>
    <property type="match status" value="1"/>
</dbReference>
<dbReference type="PROSITE" id="PS01031">
    <property type="entry name" value="SHSP"/>
    <property type="match status" value="1"/>
</dbReference>
<dbReference type="Proteomes" id="UP000198693">
    <property type="component" value="Unassembled WGS sequence"/>
</dbReference>
<evidence type="ECO:0000259" key="3">
    <source>
        <dbReference type="PROSITE" id="PS01031"/>
    </source>
</evidence>
<dbReference type="InterPro" id="IPR002068">
    <property type="entry name" value="A-crystallin/Hsp20_dom"/>
</dbReference>
<sequence>MFGDLRRFDVGQPQGLDWFRQWMDEVFPETAAADIRSVPRGSYPMINVGRTDDAVRVYVFAAGLTAEQLEVSIQDNVLTVSGKREAPDVGAEGQAARTDFRRERYQGEFSRSLALPDGLDVDRTEAHFRDGICEVRLPKREELKPRRIEVQAKNAS</sequence>
<dbReference type="InterPro" id="IPR031107">
    <property type="entry name" value="Small_HSP"/>
</dbReference>
<organism evidence="4 5">
    <name type="scientific">Halomonas korlensis</name>
    <dbReference type="NCBI Taxonomy" id="463301"/>
    <lineage>
        <taxon>Bacteria</taxon>
        <taxon>Pseudomonadati</taxon>
        <taxon>Pseudomonadota</taxon>
        <taxon>Gammaproteobacteria</taxon>
        <taxon>Oceanospirillales</taxon>
        <taxon>Halomonadaceae</taxon>
        <taxon>Halomonas</taxon>
    </lineage>
</organism>
<dbReference type="EMBL" id="FPBP01000003">
    <property type="protein sequence ID" value="SFU53963.1"/>
    <property type="molecule type" value="Genomic_DNA"/>
</dbReference>
<comment type="similarity">
    <text evidence="1 2">Belongs to the small heat shock protein (HSP20) family.</text>
</comment>
<dbReference type="RefSeq" id="WP_089794118.1">
    <property type="nucleotide sequence ID" value="NZ_FPBP01000003.1"/>
</dbReference>
<dbReference type="OrthoDB" id="9792695at2"/>
<feature type="domain" description="SHSP" evidence="3">
    <location>
        <begin position="37"/>
        <end position="153"/>
    </location>
</feature>
<dbReference type="InterPro" id="IPR008978">
    <property type="entry name" value="HSP20-like_chaperone"/>
</dbReference>
<dbReference type="Pfam" id="PF00011">
    <property type="entry name" value="HSP20"/>
    <property type="match status" value="1"/>
</dbReference>
<dbReference type="Gene3D" id="2.60.40.790">
    <property type="match status" value="1"/>
</dbReference>
<dbReference type="CDD" id="cd06464">
    <property type="entry name" value="ACD_sHsps-like"/>
    <property type="match status" value="1"/>
</dbReference>
<evidence type="ECO:0000313" key="4">
    <source>
        <dbReference type="EMBL" id="SFU53963.1"/>
    </source>
</evidence>
<reference evidence="5" key="1">
    <citation type="submission" date="2016-10" db="EMBL/GenBank/DDBJ databases">
        <authorList>
            <person name="Varghese N."/>
            <person name="Submissions S."/>
        </authorList>
    </citation>
    <scope>NUCLEOTIDE SEQUENCE [LARGE SCALE GENOMIC DNA]</scope>
    <source>
        <strain evidence="5">CGMCC 1.6981</strain>
    </source>
</reference>
<evidence type="ECO:0000313" key="5">
    <source>
        <dbReference type="Proteomes" id="UP000198693"/>
    </source>
</evidence>
<keyword evidence="5" id="KW-1185">Reference proteome</keyword>
<gene>
    <name evidence="4" type="ORF">SAMN04487955_103366</name>
</gene>
<name>A0A1I7GZV9_9GAMM</name>
<protein>
    <submittedName>
        <fullName evidence="4">HSP20 family protein</fullName>
    </submittedName>
</protein>
<dbReference type="AlphaFoldDB" id="A0A1I7GZV9"/>
<proteinExistence type="inferred from homology"/>
<dbReference type="STRING" id="463301.SAMN04487955_103366"/>
<evidence type="ECO:0000256" key="1">
    <source>
        <dbReference type="PROSITE-ProRule" id="PRU00285"/>
    </source>
</evidence>